<sequence length="237" mass="25274">MGSRFHPGARSMSTSDMPTQEQLVLWGPAAAAFLLVAIGVLWRLSRNVVTIAHEGGHALVAVLTGRRLSGIKLHSDTSGLTVSRGRPTGPGMVFTAMAGYVAPSLLGLGFALLVVGDQVRLMLWLSIALLAAVLVMTRNVFGVISVIATGAILVWVSFYASDPVRDACAFGFCWFLLFGGVRPVWELQVKRWRRQARGSDADILARLTPVPALAWVLLFLVVSVGSLVLGGGLLLGR</sequence>
<dbReference type="InterPro" id="IPR049500">
    <property type="entry name" value="Peptidase_M50B-like"/>
</dbReference>
<keyword evidence="1" id="KW-0472">Membrane</keyword>
<keyword evidence="1" id="KW-1133">Transmembrane helix</keyword>
<dbReference type="PANTHER" id="PTHR33979:SF2">
    <property type="entry name" value="PEPTIDASE M50B-LIKE-DOMAIN-CONTAINING PROTEIN"/>
    <property type="match status" value="1"/>
</dbReference>
<dbReference type="PANTHER" id="PTHR33979">
    <property type="entry name" value="OS02G0221600 PROTEIN"/>
    <property type="match status" value="1"/>
</dbReference>
<comment type="caution">
    <text evidence="2">The sequence shown here is derived from an EMBL/GenBank/DDBJ whole genome shotgun (WGS) entry which is preliminary data.</text>
</comment>
<dbReference type="Pfam" id="PF13398">
    <property type="entry name" value="Peptidase_M50B"/>
    <property type="match status" value="1"/>
</dbReference>
<feature type="transmembrane region" description="Helical" evidence="1">
    <location>
        <begin position="212"/>
        <end position="235"/>
    </location>
</feature>
<protein>
    <submittedName>
        <fullName evidence="2">M50 family metallopeptidase</fullName>
    </submittedName>
</protein>
<gene>
    <name evidence="2" type="ORF">FKR81_11670</name>
</gene>
<feature type="transmembrane region" description="Helical" evidence="1">
    <location>
        <begin position="23"/>
        <end position="42"/>
    </location>
</feature>
<feature type="transmembrane region" description="Helical" evidence="1">
    <location>
        <begin position="93"/>
        <end position="116"/>
    </location>
</feature>
<evidence type="ECO:0000313" key="3">
    <source>
        <dbReference type="Proteomes" id="UP000316639"/>
    </source>
</evidence>
<dbReference type="Proteomes" id="UP000316639">
    <property type="component" value="Unassembled WGS sequence"/>
</dbReference>
<organism evidence="2 3">
    <name type="scientific">Lentzea tibetensis</name>
    <dbReference type="NCBI Taxonomy" id="2591470"/>
    <lineage>
        <taxon>Bacteria</taxon>
        <taxon>Bacillati</taxon>
        <taxon>Actinomycetota</taxon>
        <taxon>Actinomycetes</taxon>
        <taxon>Pseudonocardiales</taxon>
        <taxon>Pseudonocardiaceae</taxon>
        <taxon>Lentzea</taxon>
    </lineage>
</organism>
<evidence type="ECO:0000313" key="2">
    <source>
        <dbReference type="EMBL" id="TWP52223.1"/>
    </source>
</evidence>
<keyword evidence="3" id="KW-1185">Reference proteome</keyword>
<dbReference type="OrthoDB" id="5184455at2"/>
<accession>A0A563EX37</accession>
<evidence type="ECO:0000256" key="1">
    <source>
        <dbReference type="SAM" id="Phobius"/>
    </source>
</evidence>
<reference evidence="2 3" key="1">
    <citation type="submission" date="2019-07" db="EMBL/GenBank/DDBJ databases">
        <title>Lentzea xizangensis sp. nov., isolated from Qinghai-Tibetan Plateau Soils.</title>
        <authorList>
            <person name="Huang J."/>
        </authorList>
    </citation>
    <scope>NUCLEOTIDE SEQUENCE [LARGE SCALE GENOMIC DNA]</scope>
    <source>
        <strain evidence="2 3">FXJ1.1311</strain>
    </source>
</reference>
<proteinExistence type="predicted"/>
<dbReference type="EMBL" id="VOBR01000006">
    <property type="protein sequence ID" value="TWP52223.1"/>
    <property type="molecule type" value="Genomic_DNA"/>
</dbReference>
<feature type="transmembrane region" description="Helical" evidence="1">
    <location>
        <begin position="167"/>
        <end position="185"/>
    </location>
</feature>
<name>A0A563EX37_9PSEU</name>
<keyword evidence="1" id="KW-0812">Transmembrane</keyword>
<feature type="transmembrane region" description="Helical" evidence="1">
    <location>
        <begin position="122"/>
        <end position="155"/>
    </location>
</feature>
<dbReference type="AlphaFoldDB" id="A0A563EX37"/>